<dbReference type="EMBL" id="KE007226">
    <property type="protein sequence ID" value="EOR03722.1"/>
    <property type="molecule type" value="Genomic_DNA"/>
</dbReference>
<name>R9ANC4_WALI9</name>
<dbReference type="HOGENOM" id="CLU_1210607_0_0_1"/>
<dbReference type="AlphaFoldDB" id="R9ANC4"/>
<reference evidence="2" key="1">
    <citation type="journal article" date="2013" name="BMC Genomics">
        <title>Genome and transcriptome sequencing of the halophilic fungus Wallemia ichthyophaga: haloadaptations present and absent.</title>
        <authorList>
            <person name="Zajc J."/>
            <person name="Liu Y."/>
            <person name="Dai W."/>
            <person name="Yang Z."/>
            <person name="Hu J."/>
            <person name="Gostincar C."/>
            <person name="Gunde-Cimerman N."/>
        </authorList>
    </citation>
    <scope>NUCLEOTIDE SEQUENCE [LARGE SCALE GENOMIC DNA]</scope>
    <source>
        <strain evidence="2">EXF-994 / CBS 113033</strain>
    </source>
</reference>
<evidence type="ECO:0000313" key="2">
    <source>
        <dbReference type="Proteomes" id="UP000014064"/>
    </source>
</evidence>
<proteinExistence type="predicted"/>
<dbReference type="Proteomes" id="UP000014064">
    <property type="component" value="Unassembled WGS sequence"/>
</dbReference>
<dbReference type="KEGG" id="wic:J056_002891"/>
<protein>
    <submittedName>
        <fullName evidence="1">Uncharacterized protein</fullName>
    </submittedName>
</protein>
<dbReference type="OMA" id="TAYNTRY"/>
<dbReference type="GeneID" id="20375843"/>
<sequence>MSEGNMRSVGSGKEGVIRKTAYNTRYTLAEIARLLRELLVTPSPRMNMLGISVEMLEHTNVLRCYLTGVCEEINKVNGIDDEQRAAIDEIITTHRDHKYASKYNIAVKAIKMLHIHETNLTELTPKRPETVKLRDKYLPHKDENGAERNEIYYYAIKAKKMVNECRRVGLGDKEVLERLYGNEELSRRKREIIDIALPFLQKYLDRCEHDWVYVTSRFNLIERGNGESD</sequence>
<dbReference type="RefSeq" id="XP_009266470.1">
    <property type="nucleotide sequence ID" value="XM_009268195.1"/>
</dbReference>
<evidence type="ECO:0000313" key="1">
    <source>
        <dbReference type="EMBL" id="EOR03722.1"/>
    </source>
</evidence>
<keyword evidence="2" id="KW-1185">Reference proteome</keyword>
<accession>R9ANC4</accession>
<organism evidence="1 2">
    <name type="scientific">Wallemia ichthyophaga (strain EXF-994 / CBS 113033)</name>
    <dbReference type="NCBI Taxonomy" id="1299270"/>
    <lineage>
        <taxon>Eukaryota</taxon>
        <taxon>Fungi</taxon>
        <taxon>Dikarya</taxon>
        <taxon>Basidiomycota</taxon>
        <taxon>Wallemiomycotina</taxon>
        <taxon>Wallemiomycetes</taxon>
        <taxon>Wallemiales</taxon>
        <taxon>Wallemiaceae</taxon>
        <taxon>Wallemia</taxon>
    </lineage>
</organism>
<gene>
    <name evidence="1" type="ORF">J056_002891</name>
</gene>